<feature type="transmembrane region" description="Helical" evidence="1">
    <location>
        <begin position="20"/>
        <end position="40"/>
    </location>
</feature>
<keyword evidence="1" id="KW-0812">Transmembrane</keyword>
<name>A0A2Z4RQ37_PSEPU</name>
<protein>
    <submittedName>
        <fullName evidence="2">Uncharacterized protein</fullName>
    </submittedName>
</protein>
<dbReference type="OrthoDB" id="9992966at2"/>
<evidence type="ECO:0000313" key="2">
    <source>
        <dbReference type="EMBL" id="AWY43220.1"/>
    </source>
</evidence>
<sequence>MSASARVWHWRSNASDGLHFPPVGASLLAIAVCQSALMSLTHRDREQARSYKGGISHEGIVLMLYLWNGTVAKYV</sequence>
<reference evidence="2 3" key="1">
    <citation type="submission" date="2018-05" db="EMBL/GenBank/DDBJ databases">
        <title>Whole genome sequence of Pseudomonas putida JBC17.</title>
        <authorList>
            <person name="Lee Y.H."/>
            <person name="David K."/>
        </authorList>
    </citation>
    <scope>NUCLEOTIDE SEQUENCE [LARGE SCALE GENOMIC DNA]</scope>
    <source>
        <strain evidence="2 3">JBC17</strain>
    </source>
</reference>
<proteinExistence type="predicted"/>
<dbReference type="EMBL" id="CP029693">
    <property type="protein sequence ID" value="AWY43220.1"/>
    <property type="molecule type" value="Genomic_DNA"/>
</dbReference>
<dbReference type="AlphaFoldDB" id="A0A2Z4RQ37"/>
<organism evidence="2 3">
    <name type="scientific">Pseudomonas putida</name>
    <name type="common">Arthrobacter siderocapsulatus</name>
    <dbReference type="NCBI Taxonomy" id="303"/>
    <lineage>
        <taxon>Bacteria</taxon>
        <taxon>Pseudomonadati</taxon>
        <taxon>Pseudomonadota</taxon>
        <taxon>Gammaproteobacteria</taxon>
        <taxon>Pseudomonadales</taxon>
        <taxon>Pseudomonadaceae</taxon>
        <taxon>Pseudomonas</taxon>
    </lineage>
</organism>
<accession>A0A2Z4RQ37</accession>
<keyword evidence="1" id="KW-1133">Transmembrane helix</keyword>
<dbReference type="Proteomes" id="UP000250299">
    <property type="component" value="Chromosome"/>
</dbReference>
<keyword evidence="1" id="KW-0472">Membrane</keyword>
<evidence type="ECO:0000256" key="1">
    <source>
        <dbReference type="SAM" id="Phobius"/>
    </source>
</evidence>
<gene>
    <name evidence="2" type="ORF">DKY63_26195</name>
</gene>
<evidence type="ECO:0000313" key="3">
    <source>
        <dbReference type="Proteomes" id="UP000250299"/>
    </source>
</evidence>